<keyword evidence="7" id="KW-0472">Membrane</keyword>
<dbReference type="Proteomes" id="UP000215377">
    <property type="component" value="Unassembled WGS sequence"/>
</dbReference>
<dbReference type="GO" id="GO:0015833">
    <property type="term" value="P:peptide transport"/>
    <property type="evidence" value="ECO:0007669"/>
    <property type="project" value="InterPro"/>
</dbReference>
<evidence type="ECO:0000256" key="7">
    <source>
        <dbReference type="ARBA" id="ARBA00023136"/>
    </source>
</evidence>
<dbReference type="CDD" id="cd03257">
    <property type="entry name" value="ABC_NikE_OppD_transporters"/>
    <property type="match status" value="1"/>
</dbReference>
<reference evidence="9 10" key="1">
    <citation type="submission" date="2013-04" db="EMBL/GenBank/DDBJ databases">
        <title>Oceanicola sp. 22II1-22F33 Genome Sequencing.</title>
        <authorList>
            <person name="Lai Q."/>
            <person name="Li G."/>
            <person name="Shao Z."/>
        </authorList>
    </citation>
    <scope>NUCLEOTIDE SEQUENCE [LARGE SCALE GENOMIC DNA]</scope>
    <source>
        <strain evidence="9 10">22II1-22F33</strain>
    </source>
</reference>
<dbReference type="GO" id="GO:0055085">
    <property type="term" value="P:transmembrane transport"/>
    <property type="evidence" value="ECO:0007669"/>
    <property type="project" value="UniProtKB-ARBA"/>
</dbReference>
<gene>
    <name evidence="9" type="ORF">ATO3_17145</name>
</gene>
<dbReference type="Pfam" id="PF08352">
    <property type="entry name" value="oligo_HPY"/>
    <property type="match status" value="1"/>
</dbReference>
<dbReference type="InterPro" id="IPR050388">
    <property type="entry name" value="ABC_Ni/Peptide_Import"/>
</dbReference>
<evidence type="ECO:0000256" key="4">
    <source>
        <dbReference type="ARBA" id="ARBA00022475"/>
    </source>
</evidence>
<evidence type="ECO:0000256" key="6">
    <source>
        <dbReference type="ARBA" id="ARBA00022840"/>
    </source>
</evidence>
<dbReference type="GO" id="GO:0005886">
    <property type="term" value="C:plasma membrane"/>
    <property type="evidence" value="ECO:0007669"/>
    <property type="project" value="UniProtKB-SubCell"/>
</dbReference>
<sequence>MTLLSVQDLDIKFRTDEGLVTAVDNVSFDIAPGEVLGLVGESGSGKSVTAKALMQLNGRNTVYGAHSHIRLDTGYGDPLEVLSLKRERDMRPIRGGAISMIFQEPMASFAPAITVGAQMVEQLLIHTDMGKKEAREYSIHMLDRVGITEPARRIDQYVFEYSGGMRQRAMIAMALSTKPRLLIADEPTTALDVTIQAQVLDLMSELVAEFGMGILFITHDLGVIAQVADRVAVMYLGRIMEMGPVRDVIRHPAHAYTQGLLRALPQLDDLDAPLVPIPGDIPSPLERPSGCVFHPRNPTLAPGSRYETEVPPLSQVSPGHYAALFPEDIPQATPERRA</sequence>
<dbReference type="SMART" id="SM00382">
    <property type="entry name" value="AAA"/>
    <property type="match status" value="1"/>
</dbReference>
<comment type="caution">
    <text evidence="9">The sequence shown here is derived from an EMBL/GenBank/DDBJ whole genome shotgun (WGS) entry which is preliminary data.</text>
</comment>
<evidence type="ECO:0000313" key="9">
    <source>
        <dbReference type="EMBL" id="OWU72272.1"/>
    </source>
</evidence>
<feature type="domain" description="ABC transporter" evidence="8">
    <location>
        <begin position="6"/>
        <end position="261"/>
    </location>
</feature>
<dbReference type="InterPro" id="IPR003439">
    <property type="entry name" value="ABC_transporter-like_ATP-bd"/>
</dbReference>
<keyword evidence="4" id="KW-1003">Cell membrane</keyword>
<comment type="similarity">
    <text evidence="2">Belongs to the ABC transporter superfamily.</text>
</comment>
<dbReference type="AlphaFoldDB" id="A0A225NK81"/>
<dbReference type="PANTHER" id="PTHR43297">
    <property type="entry name" value="OLIGOPEPTIDE TRANSPORT ATP-BINDING PROTEIN APPD"/>
    <property type="match status" value="1"/>
</dbReference>
<evidence type="ECO:0000256" key="2">
    <source>
        <dbReference type="ARBA" id="ARBA00005417"/>
    </source>
</evidence>
<keyword evidence="6" id="KW-0067">ATP-binding</keyword>
<dbReference type="InterPro" id="IPR003593">
    <property type="entry name" value="AAA+_ATPase"/>
</dbReference>
<keyword evidence="10" id="KW-1185">Reference proteome</keyword>
<dbReference type="PANTHER" id="PTHR43297:SF2">
    <property type="entry name" value="DIPEPTIDE TRANSPORT ATP-BINDING PROTEIN DPPD"/>
    <property type="match status" value="1"/>
</dbReference>
<evidence type="ECO:0000259" key="8">
    <source>
        <dbReference type="PROSITE" id="PS50893"/>
    </source>
</evidence>
<organism evidence="9 10">
    <name type="scientific">Marinibacterium profundimaris</name>
    <dbReference type="NCBI Taxonomy" id="1679460"/>
    <lineage>
        <taxon>Bacteria</taxon>
        <taxon>Pseudomonadati</taxon>
        <taxon>Pseudomonadota</taxon>
        <taxon>Alphaproteobacteria</taxon>
        <taxon>Rhodobacterales</taxon>
        <taxon>Paracoccaceae</taxon>
        <taxon>Marinibacterium</taxon>
    </lineage>
</organism>
<evidence type="ECO:0000256" key="3">
    <source>
        <dbReference type="ARBA" id="ARBA00022448"/>
    </source>
</evidence>
<keyword evidence="5" id="KW-0547">Nucleotide-binding</keyword>
<protein>
    <submittedName>
        <fullName evidence="9">Peptide ABC transporter ATPase</fullName>
    </submittedName>
</protein>
<dbReference type="Gene3D" id="3.40.50.300">
    <property type="entry name" value="P-loop containing nucleotide triphosphate hydrolases"/>
    <property type="match status" value="1"/>
</dbReference>
<accession>A0A225NK81</accession>
<dbReference type="InterPro" id="IPR027417">
    <property type="entry name" value="P-loop_NTPase"/>
</dbReference>
<dbReference type="PROSITE" id="PS00211">
    <property type="entry name" value="ABC_TRANSPORTER_1"/>
    <property type="match status" value="1"/>
</dbReference>
<dbReference type="FunFam" id="3.40.50.300:FF:000016">
    <property type="entry name" value="Oligopeptide ABC transporter ATP-binding component"/>
    <property type="match status" value="1"/>
</dbReference>
<comment type="subcellular location">
    <subcellularLocation>
        <location evidence="1">Cell inner membrane</location>
        <topology evidence="1">Peripheral membrane protein</topology>
    </subcellularLocation>
</comment>
<keyword evidence="3" id="KW-0813">Transport</keyword>
<dbReference type="SUPFAM" id="SSF52540">
    <property type="entry name" value="P-loop containing nucleoside triphosphate hydrolases"/>
    <property type="match status" value="1"/>
</dbReference>
<evidence type="ECO:0000256" key="1">
    <source>
        <dbReference type="ARBA" id="ARBA00004417"/>
    </source>
</evidence>
<dbReference type="Pfam" id="PF00005">
    <property type="entry name" value="ABC_tran"/>
    <property type="match status" value="1"/>
</dbReference>
<dbReference type="RefSeq" id="WP_198963293.1">
    <property type="nucleotide sequence ID" value="NZ_AQQR01000007.1"/>
</dbReference>
<dbReference type="InterPro" id="IPR017871">
    <property type="entry name" value="ABC_transporter-like_CS"/>
</dbReference>
<dbReference type="PROSITE" id="PS50893">
    <property type="entry name" value="ABC_TRANSPORTER_2"/>
    <property type="match status" value="1"/>
</dbReference>
<proteinExistence type="inferred from homology"/>
<dbReference type="GO" id="GO:0005524">
    <property type="term" value="F:ATP binding"/>
    <property type="evidence" value="ECO:0007669"/>
    <property type="project" value="UniProtKB-KW"/>
</dbReference>
<dbReference type="InterPro" id="IPR013563">
    <property type="entry name" value="Oligopep_ABC_C"/>
</dbReference>
<name>A0A225NK81_9RHOB</name>
<evidence type="ECO:0000313" key="10">
    <source>
        <dbReference type="Proteomes" id="UP000215377"/>
    </source>
</evidence>
<evidence type="ECO:0000256" key="5">
    <source>
        <dbReference type="ARBA" id="ARBA00022741"/>
    </source>
</evidence>
<dbReference type="NCBIfam" id="TIGR01727">
    <property type="entry name" value="oligo_HPY"/>
    <property type="match status" value="1"/>
</dbReference>
<dbReference type="EMBL" id="AQQR01000007">
    <property type="protein sequence ID" value="OWU72272.1"/>
    <property type="molecule type" value="Genomic_DNA"/>
</dbReference>
<dbReference type="GO" id="GO:0016887">
    <property type="term" value="F:ATP hydrolysis activity"/>
    <property type="evidence" value="ECO:0007669"/>
    <property type="project" value="InterPro"/>
</dbReference>